<keyword evidence="2" id="KW-1185">Reference proteome</keyword>
<accession>A0AAV5KPI7</accession>
<reference evidence="1 2" key="1">
    <citation type="journal article" date="2021" name="Commun. Biol.">
        <title>The genome of Shorea leprosula (Dipterocarpaceae) highlights the ecological relevance of drought in aseasonal tropical rainforests.</title>
        <authorList>
            <person name="Ng K.K.S."/>
            <person name="Kobayashi M.J."/>
            <person name="Fawcett J.A."/>
            <person name="Hatakeyama M."/>
            <person name="Paape T."/>
            <person name="Ng C.H."/>
            <person name="Ang C.C."/>
            <person name="Tnah L.H."/>
            <person name="Lee C.T."/>
            <person name="Nishiyama T."/>
            <person name="Sese J."/>
            <person name="O'Brien M.J."/>
            <person name="Copetti D."/>
            <person name="Mohd Noor M.I."/>
            <person name="Ong R.C."/>
            <person name="Putra M."/>
            <person name="Sireger I.Z."/>
            <person name="Indrioko S."/>
            <person name="Kosugi Y."/>
            <person name="Izuno A."/>
            <person name="Isagi Y."/>
            <person name="Lee S.L."/>
            <person name="Shimizu K.K."/>
        </authorList>
    </citation>
    <scope>NUCLEOTIDE SEQUENCE [LARGE SCALE GENOMIC DNA]</scope>
    <source>
        <strain evidence="1">214</strain>
    </source>
</reference>
<dbReference type="EMBL" id="BPVZ01000072">
    <property type="protein sequence ID" value="GKV26586.1"/>
    <property type="molecule type" value="Genomic_DNA"/>
</dbReference>
<proteinExistence type="predicted"/>
<name>A0AAV5KPI7_9ROSI</name>
<sequence length="56" mass="6223">MDIVPLMAANAGNSGRAAISSLNSPPFIAVELCREHMGVKSYGRYHCNRICYYRDC</sequence>
<protein>
    <submittedName>
        <fullName evidence="1">Uncharacterized protein</fullName>
    </submittedName>
</protein>
<comment type="caution">
    <text evidence="1">The sequence shown here is derived from an EMBL/GenBank/DDBJ whole genome shotgun (WGS) entry which is preliminary data.</text>
</comment>
<dbReference type="AlphaFoldDB" id="A0AAV5KPI7"/>
<evidence type="ECO:0000313" key="1">
    <source>
        <dbReference type="EMBL" id="GKV26586.1"/>
    </source>
</evidence>
<gene>
    <name evidence="1" type="ORF">SLEP1_g35858</name>
</gene>
<evidence type="ECO:0000313" key="2">
    <source>
        <dbReference type="Proteomes" id="UP001054252"/>
    </source>
</evidence>
<organism evidence="1 2">
    <name type="scientific">Rubroshorea leprosula</name>
    <dbReference type="NCBI Taxonomy" id="152421"/>
    <lineage>
        <taxon>Eukaryota</taxon>
        <taxon>Viridiplantae</taxon>
        <taxon>Streptophyta</taxon>
        <taxon>Embryophyta</taxon>
        <taxon>Tracheophyta</taxon>
        <taxon>Spermatophyta</taxon>
        <taxon>Magnoliopsida</taxon>
        <taxon>eudicotyledons</taxon>
        <taxon>Gunneridae</taxon>
        <taxon>Pentapetalae</taxon>
        <taxon>rosids</taxon>
        <taxon>malvids</taxon>
        <taxon>Malvales</taxon>
        <taxon>Dipterocarpaceae</taxon>
        <taxon>Rubroshorea</taxon>
    </lineage>
</organism>
<dbReference type="Proteomes" id="UP001054252">
    <property type="component" value="Unassembled WGS sequence"/>
</dbReference>